<gene>
    <name evidence="3" type="ORF">GCM10017566_57800</name>
</gene>
<dbReference type="InterPro" id="IPR002035">
    <property type="entry name" value="VWF_A"/>
</dbReference>
<organism evidence="3 4">
    <name type="scientific">Amycolatopsis bartoniae</name>
    <dbReference type="NCBI Taxonomy" id="941986"/>
    <lineage>
        <taxon>Bacteria</taxon>
        <taxon>Bacillati</taxon>
        <taxon>Actinomycetota</taxon>
        <taxon>Actinomycetes</taxon>
        <taxon>Pseudonocardiales</taxon>
        <taxon>Pseudonocardiaceae</taxon>
        <taxon>Amycolatopsis</taxon>
    </lineage>
</organism>
<keyword evidence="1" id="KW-0812">Transmembrane</keyword>
<comment type="caution">
    <text evidence="3">The sequence shown here is derived from an EMBL/GenBank/DDBJ whole genome shotgun (WGS) entry which is preliminary data.</text>
</comment>
<keyword evidence="1" id="KW-1133">Transmembrane helix</keyword>
<evidence type="ECO:0000313" key="3">
    <source>
        <dbReference type="EMBL" id="GHF76258.1"/>
    </source>
</evidence>
<dbReference type="Proteomes" id="UP000658656">
    <property type="component" value="Unassembled WGS sequence"/>
</dbReference>
<keyword evidence="4" id="KW-1185">Reference proteome</keyword>
<dbReference type="EMBL" id="BNAV01000011">
    <property type="protein sequence ID" value="GHF76258.1"/>
    <property type="molecule type" value="Genomic_DNA"/>
</dbReference>
<dbReference type="SUPFAM" id="SSF53850">
    <property type="entry name" value="Periplasmic binding protein-like II"/>
    <property type="match status" value="1"/>
</dbReference>
<proteinExistence type="predicted"/>
<dbReference type="AlphaFoldDB" id="A0A8H9M7P9"/>
<dbReference type="Pfam" id="PF13531">
    <property type="entry name" value="SBP_bac_11"/>
    <property type="match status" value="1"/>
</dbReference>
<dbReference type="InterPro" id="IPR036465">
    <property type="entry name" value="vWFA_dom_sf"/>
</dbReference>
<keyword evidence="1" id="KW-0472">Membrane</keyword>
<dbReference type="Pfam" id="PF00092">
    <property type="entry name" value="VWA"/>
    <property type="match status" value="1"/>
</dbReference>
<evidence type="ECO:0000259" key="2">
    <source>
        <dbReference type="PROSITE" id="PS50234"/>
    </source>
</evidence>
<evidence type="ECO:0000313" key="4">
    <source>
        <dbReference type="Proteomes" id="UP000658656"/>
    </source>
</evidence>
<dbReference type="PROSITE" id="PS50234">
    <property type="entry name" value="VWFA"/>
    <property type="match status" value="1"/>
</dbReference>
<evidence type="ECO:0000256" key="1">
    <source>
        <dbReference type="SAM" id="Phobius"/>
    </source>
</evidence>
<sequence>MREAIPVGRHVPATGRRRAPTVLAATAAVLVLGTAGWVVLDRVTEDPGCVREDVVRVAVAPEVAAAVDRIGRDVADGQCFRFEVEERDPAAVASSLAVADGTRRPDIWIPDSTLRLRRAKAAGAADVPSSGSSIANSPVVFAMTEEAAKSLGWPGNQPAWPQLLTSSVSLGLPDPAADPVGVSALLGIAEALPAPSESAAALRKLAPNTLPGLDDLYARLPGAGSSKQPISAFPASETSVLRYNARNGVAATPAQLVAAYPPQPVPSLDYPFTVLGNAGDAQQAAAAKLLRALLDPTGQAALADVGVRTPDGRMLFGHFADTHVSARTQPLAPLPADDVLDQVLNQWAKVNTSSRARVLIDISGSMNAVVPGSGSRTRMQLTADAAARALDLFKPTSETSTWVFATNLDGDRDYREVLPMLPVGTQLANGAAQLLRNLQATPDGQTGLYDTVLAAYQQARADWQPGRLNLVILMTDGRNEDPHGISRDDLLDQLRRLQDPKRPLPVIGIGLGPDIDLPELDAIAGVTGGRTFVAPDPAKIADVFYGALAGLSCPTAGCA</sequence>
<dbReference type="SUPFAM" id="SSF53300">
    <property type="entry name" value="vWA-like"/>
    <property type="match status" value="1"/>
</dbReference>
<reference evidence="3" key="1">
    <citation type="journal article" date="2014" name="Int. J. Syst. Evol. Microbiol.">
        <title>Complete genome sequence of Corynebacterium casei LMG S-19264T (=DSM 44701T), isolated from a smear-ripened cheese.</title>
        <authorList>
            <consortium name="US DOE Joint Genome Institute (JGI-PGF)"/>
            <person name="Walter F."/>
            <person name="Albersmeier A."/>
            <person name="Kalinowski J."/>
            <person name="Ruckert C."/>
        </authorList>
    </citation>
    <scope>NUCLEOTIDE SEQUENCE</scope>
    <source>
        <strain evidence="3">CGMCC 4.7679</strain>
    </source>
</reference>
<feature type="transmembrane region" description="Helical" evidence="1">
    <location>
        <begin position="21"/>
        <end position="40"/>
    </location>
</feature>
<accession>A0A8H9M7P9</accession>
<name>A0A8H9M7P9_9PSEU</name>
<protein>
    <recommendedName>
        <fullName evidence="2">VWFA domain-containing protein</fullName>
    </recommendedName>
</protein>
<dbReference type="SMART" id="SM00327">
    <property type="entry name" value="VWA"/>
    <property type="match status" value="1"/>
</dbReference>
<feature type="domain" description="VWFA" evidence="2">
    <location>
        <begin position="355"/>
        <end position="548"/>
    </location>
</feature>
<dbReference type="Gene3D" id="3.40.50.410">
    <property type="entry name" value="von Willebrand factor, type A domain"/>
    <property type="match status" value="1"/>
</dbReference>
<reference evidence="3" key="2">
    <citation type="submission" date="2020-09" db="EMBL/GenBank/DDBJ databases">
        <authorList>
            <person name="Sun Q."/>
            <person name="Zhou Y."/>
        </authorList>
    </citation>
    <scope>NUCLEOTIDE SEQUENCE</scope>
    <source>
        <strain evidence="3">CGMCC 4.7679</strain>
    </source>
</reference>